<feature type="compositionally biased region" description="Basic and acidic residues" evidence="1">
    <location>
        <begin position="18"/>
        <end position="27"/>
    </location>
</feature>
<dbReference type="EMBL" id="EQ962658">
    <property type="protein sequence ID" value="EED14354.1"/>
    <property type="molecule type" value="Genomic_DNA"/>
</dbReference>
<dbReference type="Proteomes" id="UP000001745">
    <property type="component" value="Unassembled WGS sequence"/>
</dbReference>
<feature type="region of interest" description="Disordered" evidence="1">
    <location>
        <begin position="18"/>
        <end position="153"/>
    </location>
</feature>
<feature type="region of interest" description="Disordered" evidence="1">
    <location>
        <begin position="333"/>
        <end position="354"/>
    </location>
</feature>
<evidence type="ECO:0000259" key="2">
    <source>
        <dbReference type="Pfam" id="PF10544"/>
    </source>
</evidence>
<feature type="compositionally biased region" description="Low complexity" evidence="1">
    <location>
        <begin position="74"/>
        <end position="83"/>
    </location>
</feature>
<dbReference type="HOGENOM" id="CLU_639652_0_0_1"/>
<gene>
    <name evidence="3" type="ORF">TSTA_105650</name>
</gene>
<proteinExistence type="predicted"/>
<dbReference type="InterPro" id="IPR018306">
    <property type="entry name" value="Phage_T5_Orf172_DNA-bd"/>
</dbReference>
<protein>
    <recommendedName>
        <fullName evidence="2">Bacteriophage T5 Orf172 DNA-binding domain-containing protein</fullName>
    </recommendedName>
</protein>
<dbReference type="PhylomeDB" id="B8MPB5"/>
<feature type="compositionally biased region" description="Polar residues" evidence="1">
    <location>
        <begin position="88"/>
        <end position="101"/>
    </location>
</feature>
<dbReference type="GeneID" id="8100424"/>
<dbReference type="VEuPathDB" id="FungiDB:TSTA_105650"/>
<dbReference type="AlphaFoldDB" id="B8MPB5"/>
<evidence type="ECO:0000313" key="4">
    <source>
        <dbReference type="Proteomes" id="UP000001745"/>
    </source>
</evidence>
<dbReference type="InParanoid" id="B8MPB5"/>
<sequence>MPLQTTTPSKCTYIIHKGKPEAKECGKKPKSGSLCAEHKLRKPQVHDSDEGEREEETRPAERSIIQERRTRESTPVTDTPTRPRTARNKSSSTSATNTPISTDRKSTPRPCTRDSTPKATPKSASTRKSRSSLPRADSTPPTLTRTSSDGIEELTGRLKDLNVEDEDDIEAIPSVREWPVMPKRVDTAESVVSYGTCDPYKRALSNYLMEGIKDVLVAAEIIKELPKFPRSDGPGYVYIFRATPVQSFQMTTDNKKSDVPRRHQQKTFKAERMAHIQLQIWPYEPPNGRCLCGTKHKELFAVTPKQLKAVFKCVDHWATVVNTDHEKLWPGAVEMNSSKTDGQSASRLTASSRS</sequence>
<feature type="compositionally biased region" description="Polar residues" evidence="1">
    <location>
        <begin position="335"/>
        <end position="354"/>
    </location>
</feature>
<keyword evidence="4" id="KW-1185">Reference proteome</keyword>
<evidence type="ECO:0000256" key="1">
    <source>
        <dbReference type="SAM" id="MobiDB-lite"/>
    </source>
</evidence>
<feature type="compositionally biased region" description="Basic and acidic residues" evidence="1">
    <location>
        <begin position="55"/>
        <end position="72"/>
    </location>
</feature>
<evidence type="ECO:0000313" key="3">
    <source>
        <dbReference type="EMBL" id="EED14354.1"/>
    </source>
</evidence>
<name>B8MPB5_TALSN</name>
<feature type="compositionally biased region" description="Polar residues" evidence="1">
    <location>
        <begin position="139"/>
        <end position="149"/>
    </location>
</feature>
<organism evidence="3 4">
    <name type="scientific">Talaromyces stipitatus (strain ATCC 10500 / CBS 375.48 / QM 6759 / NRRL 1006)</name>
    <name type="common">Penicillium stipitatum</name>
    <dbReference type="NCBI Taxonomy" id="441959"/>
    <lineage>
        <taxon>Eukaryota</taxon>
        <taxon>Fungi</taxon>
        <taxon>Dikarya</taxon>
        <taxon>Ascomycota</taxon>
        <taxon>Pezizomycotina</taxon>
        <taxon>Eurotiomycetes</taxon>
        <taxon>Eurotiomycetidae</taxon>
        <taxon>Eurotiales</taxon>
        <taxon>Trichocomaceae</taxon>
        <taxon>Talaromyces</taxon>
        <taxon>Talaromyces sect. Talaromyces</taxon>
    </lineage>
</organism>
<dbReference type="STRING" id="441959.B8MPB5"/>
<dbReference type="OrthoDB" id="5503823at2759"/>
<feature type="domain" description="Bacteriophage T5 Orf172 DNA-binding" evidence="2">
    <location>
        <begin position="264"/>
        <end position="314"/>
    </location>
</feature>
<accession>B8MPB5</accession>
<dbReference type="RefSeq" id="XP_002486592.1">
    <property type="nucleotide sequence ID" value="XM_002486547.1"/>
</dbReference>
<reference evidence="4" key="1">
    <citation type="journal article" date="2015" name="Genome Announc.">
        <title>Genome sequence of the AIDS-associated pathogen Penicillium marneffei (ATCC18224) and its near taxonomic relative Talaromyces stipitatus (ATCC10500).</title>
        <authorList>
            <person name="Nierman W.C."/>
            <person name="Fedorova-Abrams N.D."/>
            <person name="Andrianopoulos A."/>
        </authorList>
    </citation>
    <scope>NUCLEOTIDE SEQUENCE [LARGE SCALE GENOMIC DNA]</scope>
    <source>
        <strain evidence="4">ATCC 10500 / CBS 375.48 / QM 6759 / NRRL 1006</strain>
    </source>
</reference>
<dbReference type="Pfam" id="PF10544">
    <property type="entry name" value="T5orf172"/>
    <property type="match status" value="1"/>
</dbReference>
<feature type="compositionally biased region" description="Basic and acidic residues" evidence="1">
    <location>
        <begin position="102"/>
        <end position="116"/>
    </location>
</feature>